<dbReference type="InterPro" id="IPR049349">
    <property type="entry name" value="DUF2264_N"/>
</dbReference>
<gene>
    <name evidence="2" type="ORF">HNR73_001306</name>
</gene>
<feature type="domain" description="DUF2264" evidence="1">
    <location>
        <begin position="18"/>
        <end position="368"/>
    </location>
</feature>
<dbReference type="Pfam" id="PF10022">
    <property type="entry name" value="DUF2264"/>
    <property type="match status" value="1"/>
</dbReference>
<dbReference type="EMBL" id="JACHGT010000003">
    <property type="protein sequence ID" value="MBB6033456.1"/>
    <property type="molecule type" value="Genomic_DNA"/>
</dbReference>
<dbReference type="PANTHER" id="PTHR35339:SF4">
    <property type="entry name" value="LINALOOL DEHYDRATASE_ISOMERASE DOMAIN-CONTAINING PROTEIN"/>
    <property type="match status" value="1"/>
</dbReference>
<evidence type="ECO:0000313" key="2">
    <source>
        <dbReference type="EMBL" id="MBB6033456.1"/>
    </source>
</evidence>
<dbReference type="Proteomes" id="UP000548476">
    <property type="component" value="Unassembled WGS sequence"/>
</dbReference>
<accession>A0A841FB25</accession>
<proteinExistence type="predicted"/>
<reference evidence="2 3" key="1">
    <citation type="submission" date="2020-08" db="EMBL/GenBank/DDBJ databases">
        <title>Genomic Encyclopedia of Type Strains, Phase IV (KMG-IV): sequencing the most valuable type-strain genomes for metagenomic binning, comparative biology and taxonomic classification.</title>
        <authorList>
            <person name="Goeker M."/>
        </authorList>
    </citation>
    <scope>NUCLEOTIDE SEQUENCE [LARGE SCALE GENOMIC DNA]</scope>
    <source>
        <strain evidence="2 3">YIM 65646</strain>
    </source>
</reference>
<dbReference type="PIRSF" id="PIRSF014753">
    <property type="entry name" value="UCP014753"/>
    <property type="match status" value="1"/>
</dbReference>
<evidence type="ECO:0000259" key="1">
    <source>
        <dbReference type="Pfam" id="PF10022"/>
    </source>
</evidence>
<organism evidence="2 3">
    <name type="scientific">Phytomonospora endophytica</name>
    <dbReference type="NCBI Taxonomy" id="714109"/>
    <lineage>
        <taxon>Bacteria</taxon>
        <taxon>Bacillati</taxon>
        <taxon>Actinomycetota</taxon>
        <taxon>Actinomycetes</taxon>
        <taxon>Micromonosporales</taxon>
        <taxon>Micromonosporaceae</taxon>
        <taxon>Phytomonospora</taxon>
    </lineage>
</organism>
<dbReference type="AlphaFoldDB" id="A0A841FB25"/>
<dbReference type="RefSeq" id="WP_184786373.1">
    <property type="nucleotide sequence ID" value="NZ_BONT01000015.1"/>
</dbReference>
<sequence length="640" mass="68326">MLQLPAEDRVHSPRTGWSRAHWEAVADHWLGTLREYSSPRHALPVLPGRVTDSGVRREALETFGRSFLMAAPRIAGARGRDPLGLADWYAEGLDAGTDPDSPEAWPRGATGRRPLLGITNPIVEAANLAFGLHLTREWVWDRLDRPVQKRVAAWLLHHARTEVFNNNWQLFPSMAEAFLASVGEDTRGCTGPRNVARVESWHLGGGWFTDGPEHAVDHYNAFVIHPYLWAWHRMRGDLDPAASARYLERLSAFTDSYSRLFAPDGSALHFGRSLTYRTAVLAPFWAAEISGVSSLRPGATRRLASGVLANFTRHGVGVDGPLTIGWHGEHLPSSQAYSGFGSPYLAGIGFLGLALPAEHPVWADAEEPQPTDETDARTVLPQAGLIASATASDGIVRLVNHGSDHCGLPVGAGADPDDPHYAKFAYSSHTAPGTGASWEEGADGHVALIAPDGRSSRRGPLRGWFTEGPVAASAHVPQRDGKAWPGTSVVTASIVDGPFELRCHLVTGPADHALREGGHAVSGTGPDAGTETTAAWAASGGLVAGVVGVHGWDRAETLDYADGTAIGPRATVPILRAERSAASSVHVALHVLTRGEPDVTAWREAVSVEVDGTVVTAVWRSGATARVDLATFVPWDGHPG</sequence>
<dbReference type="PANTHER" id="PTHR35339">
    <property type="entry name" value="LINALOOL DEHYDRATASE_ISOMERASE DOMAIN-CONTAINING PROTEIN"/>
    <property type="match status" value="1"/>
</dbReference>
<evidence type="ECO:0000313" key="3">
    <source>
        <dbReference type="Proteomes" id="UP000548476"/>
    </source>
</evidence>
<keyword evidence="3" id="KW-1185">Reference proteome</keyword>
<dbReference type="InterPro" id="IPR016624">
    <property type="entry name" value="UCP014753"/>
</dbReference>
<name>A0A841FB25_9ACTN</name>
<protein>
    <recommendedName>
        <fullName evidence="1">DUF2264 domain-containing protein</fullName>
    </recommendedName>
</protein>
<comment type="caution">
    <text evidence="2">The sequence shown here is derived from an EMBL/GenBank/DDBJ whole genome shotgun (WGS) entry which is preliminary data.</text>
</comment>